<evidence type="ECO:0000256" key="4">
    <source>
        <dbReference type="ARBA" id="ARBA00015102"/>
    </source>
</evidence>
<dbReference type="InterPro" id="IPR036163">
    <property type="entry name" value="HMA_dom_sf"/>
</dbReference>
<evidence type="ECO:0000256" key="11">
    <source>
        <dbReference type="ARBA" id="ARBA00022796"/>
    </source>
</evidence>
<organism evidence="23 24">
    <name type="scientific">Gehongia tenuis</name>
    <dbReference type="NCBI Taxonomy" id="2763655"/>
    <lineage>
        <taxon>Bacteria</taxon>
        <taxon>Bacillati</taxon>
        <taxon>Bacillota</taxon>
        <taxon>Clostridia</taxon>
        <taxon>Christensenellales</taxon>
        <taxon>Christensenellaceae</taxon>
        <taxon>Gehongia</taxon>
    </lineage>
</organism>
<evidence type="ECO:0000256" key="18">
    <source>
        <dbReference type="ARBA" id="ARBA00023136"/>
    </source>
</evidence>
<dbReference type="NCBIfam" id="TIGR01525">
    <property type="entry name" value="ATPase-IB_hvy"/>
    <property type="match status" value="1"/>
</dbReference>
<keyword evidence="9 21" id="KW-0479">Metal-binding</keyword>
<reference evidence="23" key="1">
    <citation type="submission" date="2020-08" db="EMBL/GenBank/DDBJ databases">
        <title>Genome public.</title>
        <authorList>
            <person name="Liu C."/>
            <person name="Sun Q."/>
        </authorList>
    </citation>
    <scope>NUCLEOTIDE SEQUENCE</scope>
    <source>
        <strain evidence="23">NSJ-53</strain>
    </source>
</reference>
<dbReference type="Gene3D" id="3.30.70.100">
    <property type="match status" value="1"/>
</dbReference>
<keyword evidence="18 21" id="KW-0472">Membrane</keyword>
<dbReference type="InterPro" id="IPR006121">
    <property type="entry name" value="HMA_dom"/>
</dbReference>
<dbReference type="PROSITE" id="PS50846">
    <property type="entry name" value="HMA_2"/>
    <property type="match status" value="1"/>
</dbReference>
<dbReference type="InterPro" id="IPR018303">
    <property type="entry name" value="ATPase_P-typ_P_site"/>
</dbReference>
<dbReference type="GO" id="GO:0005507">
    <property type="term" value="F:copper ion binding"/>
    <property type="evidence" value="ECO:0007669"/>
    <property type="project" value="TreeGrafter"/>
</dbReference>
<evidence type="ECO:0000256" key="12">
    <source>
        <dbReference type="ARBA" id="ARBA00022840"/>
    </source>
</evidence>
<dbReference type="PROSITE" id="PS00154">
    <property type="entry name" value="ATPASE_E1_E2"/>
    <property type="match status" value="1"/>
</dbReference>
<sequence>MSCASCAARVERALAKAPGVEKVNVNLATEKATVRFDPEKTGDEALQRAVERTGYGLVPWSETEKGGEERREEEVRGLKRRFILAAVLTAPMLIGMVLSFIPASEGSVLQSIVHFLHNPYLQLVLSFPVQFGMGWSFYVHAYRALRGGGANMDVLVVMGTTAAYGYSIWQMIAGGHHFYFEASATIITLILLGRYFEAKAKGRTSAAIQKLMSLNAKSARIERDGRELEVPVEEVRVGDVVVVRPGEKIPVDGTVLEGRSAVDESMLTGESLPVEKESGSPVTGATLNGNGALKFRADRVGTDTALAQIIQLVEDAQGSKAPIQKIADKVAAVFVPAVLAVAVITFFGWLIAGDGVKGLTSAVAVLVIACPCALGLATPTAIMVGTGRGAEAGILIKGGEHLENTHRVDAVVLDKTGTITHGKPVVTDLLAYGMSEAEALGLAASAEKGSEHPLGEAIVMRARETGGVADAESFEAEPGRGIRARVRDREVLLGTRALLELEGVSMEAEMLGTMTKLEAEGKTVMAMAVDGTPAALIAVADTVKETSAEAVKTLRSMAVGVVMMTGDNERTALAIGKKVGIEEVLAEVLPENKAAEVEKLKRSGKVVAMVGDGINDAPALATADVGMAIGTGTDVAIQAADITLMRGDLMAVPAAIRLSRATMRKIKQNLFWAFFYNTIGIPVAAFGLLNPVIAGGAMALSSVCVVLNSLSLRAVHLE</sequence>
<dbReference type="Pfam" id="PF00403">
    <property type="entry name" value="HMA"/>
    <property type="match status" value="1"/>
</dbReference>
<keyword evidence="8 21" id="KW-0812">Transmembrane</keyword>
<keyword evidence="7" id="KW-0597">Phosphoprotein</keyword>
<dbReference type="InterPro" id="IPR001757">
    <property type="entry name" value="P_typ_ATPase"/>
</dbReference>
<keyword evidence="11" id="KW-0187">Copper transport</keyword>
<evidence type="ECO:0000256" key="16">
    <source>
        <dbReference type="ARBA" id="ARBA00023008"/>
    </source>
</evidence>
<keyword evidence="6 21" id="KW-1003">Cell membrane</keyword>
<evidence type="ECO:0000256" key="19">
    <source>
        <dbReference type="ARBA" id="ARBA00029719"/>
    </source>
</evidence>
<feature type="transmembrane region" description="Helical" evidence="21">
    <location>
        <begin position="670"/>
        <end position="689"/>
    </location>
</feature>
<comment type="subcellular location">
    <subcellularLocation>
        <location evidence="1">Cell membrane</location>
        <topology evidence="1">Multi-pass membrane protein</topology>
    </subcellularLocation>
</comment>
<evidence type="ECO:0000256" key="10">
    <source>
        <dbReference type="ARBA" id="ARBA00022741"/>
    </source>
</evidence>
<dbReference type="EC" id="7.2.2.8" evidence="3"/>
<evidence type="ECO:0000256" key="8">
    <source>
        <dbReference type="ARBA" id="ARBA00022692"/>
    </source>
</evidence>
<evidence type="ECO:0000256" key="5">
    <source>
        <dbReference type="ARBA" id="ARBA00022448"/>
    </source>
</evidence>
<feature type="transmembrane region" description="Helical" evidence="21">
    <location>
        <begin position="358"/>
        <end position="378"/>
    </location>
</feature>
<evidence type="ECO:0000256" key="13">
    <source>
        <dbReference type="ARBA" id="ARBA00022842"/>
    </source>
</evidence>
<evidence type="ECO:0000313" key="23">
    <source>
        <dbReference type="EMBL" id="MBC8532039.1"/>
    </source>
</evidence>
<dbReference type="AlphaFoldDB" id="A0A926HPU8"/>
<dbReference type="InterPro" id="IPR023214">
    <property type="entry name" value="HAD_sf"/>
</dbReference>
<dbReference type="PRINTS" id="PR00943">
    <property type="entry name" value="CUATPASE"/>
</dbReference>
<feature type="domain" description="HMA" evidence="22">
    <location>
        <begin position="1"/>
        <end position="58"/>
    </location>
</feature>
<comment type="similarity">
    <text evidence="2 21">Belongs to the cation transport ATPase (P-type) (TC 3.A.3) family. Type IB subfamily.</text>
</comment>
<dbReference type="GO" id="GO:0005886">
    <property type="term" value="C:plasma membrane"/>
    <property type="evidence" value="ECO:0007669"/>
    <property type="project" value="UniProtKB-SubCell"/>
</dbReference>
<feature type="transmembrane region" description="Helical" evidence="21">
    <location>
        <begin position="121"/>
        <end position="142"/>
    </location>
</feature>
<dbReference type="Pfam" id="PF00702">
    <property type="entry name" value="Hydrolase"/>
    <property type="match status" value="1"/>
</dbReference>
<feature type="transmembrane region" description="Helical" evidence="21">
    <location>
        <begin position="695"/>
        <end position="715"/>
    </location>
</feature>
<dbReference type="InterPro" id="IPR059000">
    <property type="entry name" value="ATPase_P-type_domA"/>
</dbReference>
<dbReference type="Gene3D" id="2.70.150.10">
    <property type="entry name" value="Calcium-transporting ATPase, cytoplasmic transduction domain A"/>
    <property type="match status" value="1"/>
</dbReference>
<keyword evidence="24" id="KW-1185">Reference proteome</keyword>
<name>A0A926HPU8_9FIRM</name>
<gene>
    <name evidence="23" type="ORF">H8696_09290</name>
</gene>
<accession>A0A926HPU8</accession>
<evidence type="ECO:0000313" key="24">
    <source>
        <dbReference type="Proteomes" id="UP000623172"/>
    </source>
</evidence>
<dbReference type="Pfam" id="PF00122">
    <property type="entry name" value="E1-E2_ATPase"/>
    <property type="match status" value="1"/>
</dbReference>
<dbReference type="InterPro" id="IPR027256">
    <property type="entry name" value="P-typ_ATPase_IB"/>
</dbReference>
<dbReference type="PANTHER" id="PTHR43520:SF8">
    <property type="entry name" value="P-TYPE CU(+) TRANSPORTER"/>
    <property type="match status" value="1"/>
</dbReference>
<dbReference type="GO" id="GO:0140581">
    <property type="term" value="F:P-type monovalent copper transporter activity"/>
    <property type="evidence" value="ECO:0007669"/>
    <property type="project" value="UniProtKB-EC"/>
</dbReference>
<dbReference type="SUPFAM" id="SSF81653">
    <property type="entry name" value="Calcium ATPase, transduction domain A"/>
    <property type="match status" value="1"/>
</dbReference>
<dbReference type="PRINTS" id="PR00119">
    <property type="entry name" value="CATATPASE"/>
</dbReference>
<dbReference type="InterPro" id="IPR023298">
    <property type="entry name" value="ATPase_P-typ_TM_dom_sf"/>
</dbReference>
<dbReference type="Proteomes" id="UP000623172">
    <property type="component" value="Unassembled WGS sequence"/>
</dbReference>
<feature type="transmembrane region" description="Helical" evidence="21">
    <location>
        <begin position="154"/>
        <end position="172"/>
    </location>
</feature>
<dbReference type="FunFam" id="2.70.150.10:FF:000002">
    <property type="entry name" value="Copper-transporting ATPase 1, putative"/>
    <property type="match status" value="1"/>
</dbReference>
<dbReference type="PRINTS" id="PR00942">
    <property type="entry name" value="CUATPASEI"/>
</dbReference>
<protein>
    <recommendedName>
        <fullName evidence="4">Copper-exporting P-type ATPase</fullName>
        <ecNumber evidence="3">7.2.2.8</ecNumber>
    </recommendedName>
    <alternativeName>
        <fullName evidence="19">Copper-exporting P-type ATPase A</fullName>
    </alternativeName>
</protein>
<keyword evidence="13" id="KW-0460">Magnesium</keyword>
<evidence type="ECO:0000256" key="20">
    <source>
        <dbReference type="ARBA" id="ARBA00049289"/>
    </source>
</evidence>
<evidence type="ECO:0000256" key="3">
    <source>
        <dbReference type="ARBA" id="ARBA00012517"/>
    </source>
</evidence>
<dbReference type="NCBIfam" id="TIGR01494">
    <property type="entry name" value="ATPase_P-type"/>
    <property type="match status" value="1"/>
</dbReference>
<keyword evidence="15 21" id="KW-1133">Transmembrane helix</keyword>
<evidence type="ECO:0000256" key="9">
    <source>
        <dbReference type="ARBA" id="ARBA00022723"/>
    </source>
</evidence>
<evidence type="ECO:0000259" key="22">
    <source>
        <dbReference type="PROSITE" id="PS50846"/>
    </source>
</evidence>
<feature type="transmembrane region" description="Helical" evidence="21">
    <location>
        <begin position="330"/>
        <end position="352"/>
    </location>
</feature>
<dbReference type="FunFam" id="3.40.50.1000:FF:000144">
    <property type="entry name" value="copper-transporting ATPase 1 isoform X2"/>
    <property type="match status" value="1"/>
</dbReference>
<dbReference type="EMBL" id="JACRSR010000004">
    <property type="protein sequence ID" value="MBC8532039.1"/>
    <property type="molecule type" value="Genomic_DNA"/>
</dbReference>
<dbReference type="InterPro" id="IPR044492">
    <property type="entry name" value="P_typ_ATPase_HD_dom"/>
</dbReference>
<dbReference type="SFLD" id="SFLDG00002">
    <property type="entry name" value="C1.7:_P-type_atpase_like"/>
    <property type="match status" value="1"/>
</dbReference>
<dbReference type="GO" id="GO:0043682">
    <property type="term" value="F:P-type divalent copper transporter activity"/>
    <property type="evidence" value="ECO:0007669"/>
    <property type="project" value="TreeGrafter"/>
</dbReference>
<evidence type="ECO:0000256" key="17">
    <source>
        <dbReference type="ARBA" id="ARBA00023065"/>
    </source>
</evidence>
<dbReference type="SUPFAM" id="SSF81665">
    <property type="entry name" value="Calcium ATPase, transmembrane domain M"/>
    <property type="match status" value="1"/>
</dbReference>
<evidence type="ECO:0000256" key="7">
    <source>
        <dbReference type="ARBA" id="ARBA00022553"/>
    </source>
</evidence>
<dbReference type="NCBIfam" id="TIGR01511">
    <property type="entry name" value="ATPase-IB1_Cu"/>
    <property type="match status" value="1"/>
</dbReference>
<comment type="caution">
    <text evidence="23">The sequence shown here is derived from an EMBL/GenBank/DDBJ whole genome shotgun (WGS) entry which is preliminary data.</text>
</comment>
<keyword evidence="14" id="KW-1278">Translocase</keyword>
<dbReference type="GO" id="GO:0005524">
    <property type="term" value="F:ATP binding"/>
    <property type="evidence" value="ECO:0007669"/>
    <property type="project" value="UniProtKB-UniRule"/>
</dbReference>
<dbReference type="CDD" id="cd00371">
    <property type="entry name" value="HMA"/>
    <property type="match status" value="1"/>
</dbReference>
<keyword evidence="5" id="KW-0813">Transport</keyword>
<evidence type="ECO:0000256" key="1">
    <source>
        <dbReference type="ARBA" id="ARBA00004651"/>
    </source>
</evidence>
<evidence type="ECO:0000256" key="2">
    <source>
        <dbReference type="ARBA" id="ARBA00006024"/>
    </source>
</evidence>
<dbReference type="SFLD" id="SFLDF00027">
    <property type="entry name" value="p-type_atpase"/>
    <property type="match status" value="1"/>
</dbReference>
<dbReference type="GO" id="GO:0055070">
    <property type="term" value="P:copper ion homeostasis"/>
    <property type="evidence" value="ECO:0007669"/>
    <property type="project" value="TreeGrafter"/>
</dbReference>
<keyword evidence="17" id="KW-0406">Ion transport</keyword>
<proteinExistence type="inferred from homology"/>
<dbReference type="SUPFAM" id="SSF56784">
    <property type="entry name" value="HAD-like"/>
    <property type="match status" value="1"/>
</dbReference>
<keyword evidence="16" id="KW-0186">Copper</keyword>
<evidence type="ECO:0000256" key="21">
    <source>
        <dbReference type="RuleBase" id="RU362081"/>
    </source>
</evidence>
<dbReference type="SFLD" id="SFLDS00003">
    <property type="entry name" value="Haloacid_Dehalogenase"/>
    <property type="match status" value="1"/>
</dbReference>
<dbReference type="Gene3D" id="3.40.1110.10">
    <property type="entry name" value="Calcium-transporting ATPase, cytoplasmic domain N"/>
    <property type="match status" value="1"/>
</dbReference>
<dbReference type="InterPro" id="IPR036412">
    <property type="entry name" value="HAD-like_sf"/>
</dbReference>
<dbReference type="FunFam" id="3.30.70.100:FF:000005">
    <property type="entry name" value="Copper-exporting P-type ATPase A"/>
    <property type="match status" value="1"/>
</dbReference>
<evidence type="ECO:0000256" key="6">
    <source>
        <dbReference type="ARBA" id="ARBA00022475"/>
    </source>
</evidence>
<evidence type="ECO:0000256" key="14">
    <source>
        <dbReference type="ARBA" id="ARBA00022967"/>
    </source>
</evidence>
<feature type="transmembrane region" description="Helical" evidence="21">
    <location>
        <begin position="178"/>
        <end position="196"/>
    </location>
</feature>
<comment type="catalytic activity">
    <reaction evidence="20">
        <text>Cu(+)(in) + ATP + H2O = Cu(+)(out) + ADP + phosphate + H(+)</text>
        <dbReference type="Rhea" id="RHEA:25792"/>
        <dbReference type="ChEBI" id="CHEBI:15377"/>
        <dbReference type="ChEBI" id="CHEBI:15378"/>
        <dbReference type="ChEBI" id="CHEBI:30616"/>
        <dbReference type="ChEBI" id="CHEBI:43474"/>
        <dbReference type="ChEBI" id="CHEBI:49552"/>
        <dbReference type="ChEBI" id="CHEBI:456216"/>
        <dbReference type="EC" id="7.2.2.8"/>
    </reaction>
</comment>
<dbReference type="GO" id="GO:0016887">
    <property type="term" value="F:ATP hydrolysis activity"/>
    <property type="evidence" value="ECO:0007669"/>
    <property type="project" value="InterPro"/>
</dbReference>
<dbReference type="Gene3D" id="3.40.50.1000">
    <property type="entry name" value="HAD superfamily/HAD-like"/>
    <property type="match status" value="1"/>
</dbReference>
<dbReference type="SUPFAM" id="SSF55008">
    <property type="entry name" value="HMA, heavy metal-associated domain"/>
    <property type="match status" value="1"/>
</dbReference>
<feature type="transmembrane region" description="Helical" evidence="21">
    <location>
        <begin position="82"/>
        <end position="101"/>
    </location>
</feature>
<dbReference type="PANTHER" id="PTHR43520">
    <property type="entry name" value="ATP7, ISOFORM B"/>
    <property type="match status" value="1"/>
</dbReference>
<dbReference type="CDD" id="cd02094">
    <property type="entry name" value="P-type_ATPase_Cu-like"/>
    <property type="match status" value="1"/>
</dbReference>
<dbReference type="InterPro" id="IPR023299">
    <property type="entry name" value="ATPase_P-typ_cyto_dom_N"/>
</dbReference>
<keyword evidence="12 21" id="KW-0067">ATP-binding</keyword>
<evidence type="ECO:0000256" key="15">
    <source>
        <dbReference type="ARBA" id="ARBA00022989"/>
    </source>
</evidence>
<dbReference type="InterPro" id="IPR008250">
    <property type="entry name" value="ATPase_P-typ_transduc_dom_A_sf"/>
</dbReference>
<keyword evidence="10 21" id="KW-0547">Nucleotide-binding</keyword>